<dbReference type="Proteomes" id="UP000295285">
    <property type="component" value="Unassembled WGS sequence"/>
</dbReference>
<reference evidence="1 2" key="1">
    <citation type="submission" date="2019-03" db="EMBL/GenBank/DDBJ databases">
        <title>Above-ground endophytic microbial communities from plants in different locations in the United States.</title>
        <authorList>
            <person name="Frank C."/>
        </authorList>
    </citation>
    <scope>NUCLEOTIDE SEQUENCE [LARGE SCALE GENOMIC DNA]</scope>
    <source>
        <strain evidence="1 2">LP_2_YM</strain>
    </source>
</reference>
<dbReference type="RefSeq" id="WP_165919907.1">
    <property type="nucleotide sequence ID" value="NZ_SMDG01000006.1"/>
</dbReference>
<dbReference type="EMBL" id="SMDG01000006">
    <property type="protein sequence ID" value="TCW55494.1"/>
    <property type="molecule type" value="Genomic_DNA"/>
</dbReference>
<evidence type="ECO:0000313" key="2">
    <source>
        <dbReference type="Proteomes" id="UP000295285"/>
    </source>
</evidence>
<accession>A0A4R4BGU3</accession>
<protein>
    <recommendedName>
        <fullName evidence="3">DNA-binding protein</fullName>
    </recommendedName>
</protein>
<proteinExistence type="predicted"/>
<comment type="caution">
    <text evidence="1">The sequence shown here is derived from an EMBL/GenBank/DDBJ whole genome shotgun (WGS) entry which is preliminary data.</text>
</comment>
<sequence>MKKFVNAQELMEYFNISRETLRALEKNGLLVVSKGNYELEQVVNFFNNIEEKINLNFKIGKFYTN</sequence>
<name>A0A4R4BGU3_BACTU</name>
<gene>
    <name evidence="1" type="ORF">EC910_106105</name>
</gene>
<dbReference type="AlphaFoldDB" id="A0A4R4BGU3"/>
<organism evidence="1 2">
    <name type="scientific">Bacillus thuringiensis</name>
    <dbReference type="NCBI Taxonomy" id="1428"/>
    <lineage>
        <taxon>Bacteria</taxon>
        <taxon>Bacillati</taxon>
        <taxon>Bacillota</taxon>
        <taxon>Bacilli</taxon>
        <taxon>Bacillales</taxon>
        <taxon>Bacillaceae</taxon>
        <taxon>Bacillus</taxon>
        <taxon>Bacillus cereus group</taxon>
    </lineage>
</organism>
<evidence type="ECO:0000313" key="1">
    <source>
        <dbReference type="EMBL" id="TCW55494.1"/>
    </source>
</evidence>
<evidence type="ECO:0008006" key="3">
    <source>
        <dbReference type="Google" id="ProtNLM"/>
    </source>
</evidence>